<gene>
    <name evidence="2" type="ORF">CVT25_004905</name>
</gene>
<dbReference type="STRING" id="93625.A0A409XBK6"/>
<dbReference type="SUPFAM" id="SSF52540">
    <property type="entry name" value="P-loop containing nucleoside triphosphate hydrolases"/>
    <property type="match status" value="1"/>
</dbReference>
<sequence>MSANRQNPAKEWNVKSLGNRFKKSIGLGSRRTASSAAVGDGSLTASSLAKGHGSSTAGAISPVEAAELRAKYKHFRILVIGRANAGKTTLLKRVCNTTEEPSIYDDSKNLVSYSILCQMSDTYHFQQLIPTSRRGMHDIHRAFRFKSNPKFIFHDSAGFEAGGEEELKAVMDFIEKCSKASIVDDQIHIIWFCFDPDVSRPLLDLEVKFFNEKRKWNVPVVAIFMKFDDLISQVWDRNSTSELNTMHALDTLQQKFEQPLRNYQFPPHAYVRLEGLDKNEIDHQKQIGELMKQTAASIDDLALKMLFVTVQQNNLKICIKYAIQQYVISLFYVYFAYYVF</sequence>
<keyword evidence="1" id="KW-1133">Transmembrane helix</keyword>
<dbReference type="Gene3D" id="3.40.50.300">
    <property type="entry name" value="P-loop containing nucleotide triphosphate hydrolases"/>
    <property type="match status" value="1"/>
</dbReference>
<dbReference type="AlphaFoldDB" id="A0A409XBK6"/>
<keyword evidence="1" id="KW-0472">Membrane</keyword>
<proteinExistence type="predicted"/>
<keyword evidence="1" id="KW-0812">Transmembrane</keyword>
<feature type="transmembrane region" description="Helical" evidence="1">
    <location>
        <begin position="321"/>
        <end position="339"/>
    </location>
</feature>
<dbReference type="EMBL" id="NHYD01002147">
    <property type="protein sequence ID" value="PPQ88121.1"/>
    <property type="molecule type" value="Genomic_DNA"/>
</dbReference>
<evidence type="ECO:0000256" key="1">
    <source>
        <dbReference type="SAM" id="Phobius"/>
    </source>
</evidence>
<dbReference type="Proteomes" id="UP000283269">
    <property type="component" value="Unassembled WGS sequence"/>
</dbReference>
<keyword evidence="3" id="KW-1185">Reference proteome</keyword>
<organism evidence="2 3">
    <name type="scientific">Psilocybe cyanescens</name>
    <dbReference type="NCBI Taxonomy" id="93625"/>
    <lineage>
        <taxon>Eukaryota</taxon>
        <taxon>Fungi</taxon>
        <taxon>Dikarya</taxon>
        <taxon>Basidiomycota</taxon>
        <taxon>Agaricomycotina</taxon>
        <taxon>Agaricomycetes</taxon>
        <taxon>Agaricomycetidae</taxon>
        <taxon>Agaricales</taxon>
        <taxon>Agaricineae</taxon>
        <taxon>Strophariaceae</taxon>
        <taxon>Psilocybe</taxon>
    </lineage>
</organism>
<dbReference type="InterPro" id="IPR027417">
    <property type="entry name" value="P-loop_NTPase"/>
</dbReference>
<evidence type="ECO:0000313" key="3">
    <source>
        <dbReference type="Proteomes" id="UP000283269"/>
    </source>
</evidence>
<evidence type="ECO:0000313" key="2">
    <source>
        <dbReference type="EMBL" id="PPQ88121.1"/>
    </source>
</evidence>
<accession>A0A409XBK6</accession>
<dbReference type="InParanoid" id="A0A409XBK6"/>
<comment type="caution">
    <text evidence="2">The sequence shown here is derived from an EMBL/GenBank/DDBJ whole genome shotgun (WGS) entry which is preliminary data.</text>
</comment>
<protein>
    <submittedName>
        <fullName evidence="2">Uncharacterized protein</fullName>
    </submittedName>
</protein>
<reference evidence="2 3" key="1">
    <citation type="journal article" date="2018" name="Evol. Lett.">
        <title>Horizontal gene cluster transfer increased hallucinogenic mushroom diversity.</title>
        <authorList>
            <person name="Reynolds H.T."/>
            <person name="Vijayakumar V."/>
            <person name="Gluck-Thaler E."/>
            <person name="Korotkin H.B."/>
            <person name="Matheny P.B."/>
            <person name="Slot J.C."/>
        </authorList>
    </citation>
    <scope>NUCLEOTIDE SEQUENCE [LARGE SCALE GENOMIC DNA]</scope>
    <source>
        <strain evidence="2 3">2631</strain>
    </source>
</reference>
<dbReference type="OrthoDB" id="59699at2759"/>
<name>A0A409XBK6_PSICY</name>